<accession>A0A1V9X303</accession>
<dbReference type="PANTHER" id="PTHR31649">
    <property type="entry name" value="AGAP009604-PA"/>
    <property type="match status" value="1"/>
</dbReference>
<dbReference type="STRING" id="418985.A0A1V9X303"/>
<gene>
    <name evidence="1" type="ORF">BIW11_04699</name>
</gene>
<sequence length="144" mass="16065">MSRGNRPRKAVKGGTDTSGEELFVIRALQKEELTPGKLAPSHSAAYVPFHGRECAHRDYEVLVADCNLEWVKCGSDSEKLPPGSIQGGYTKDGEPLYIGRAQHRDSVTCGKVRWSSKTCYLSWGGQEHLYQTFEVLTYQTIDLD</sequence>
<dbReference type="InParanoid" id="A0A1V9X303"/>
<organism evidence="1 2">
    <name type="scientific">Tropilaelaps mercedesae</name>
    <dbReference type="NCBI Taxonomy" id="418985"/>
    <lineage>
        <taxon>Eukaryota</taxon>
        <taxon>Metazoa</taxon>
        <taxon>Ecdysozoa</taxon>
        <taxon>Arthropoda</taxon>
        <taxon>Chelicerata</taxon>
        <taxon>Arachnida</taxon>
        <taxon>Acari</taxon>
        <taxon>Parasitiformes</taxon>
        <taxon>Mesostigmata</taxon>
        <taxon>Gamasina</taxon>
        <taxon>Dermanyssoidea</taxon>
        <taxon>Laelapidae</taxon>
        <taxon>Tropilaelaps</taxon>
    </lineage>
</organism>
<dbReference type="OrthoDB" id="2142040at2759"/>
<dbReference type="PANTHER" id="PTHR31649:SF1">
    <property type="entry name" value="FARNESOIC ACID O-METHYL TRANSFERASE DOMAIN-CONTAINING PROTEIN"/>
    <property type="match status" value="1"/>
</dbReference>
<evidence type="ECO:0000313" key="2">
    <source>
        <dbReference type="Proteomes" id="UP000192247"/>
    </source>
</evidence>
<evidence type="ECO:0008006" key="3">
    <source>
        <dbReference type="Google" id="ProtNLM"/>
    </source>
</evidence>
<dbReference type="Pfam" id="PF11901">
    <property type="entry name" value="DM9"/>
    <property type="match status" value="1"/>
</dbReference>
<dbReference type="SMART" id="SM00696">
    <property type="entry name" value="DM9"/>
    <property type="match status" value="2"/>
</dbReference>
<dbReference type="AlphaFoldDB" id="A0A1V9X303"/>
<dbReference type="Proteomes" id="UP000192247">
    <property type="component" value="Unassembled WGS sequence"/>
</dbReference>
<keyword evidence="2" id="KW-1185">Reference proteome</keyword>
<evidence type="ECO:0000313" key="1">
    <source>
        <dbReference type="EMBL" id="OQR67773.1"/>
    </source>
</evidence>
<reference evidence="1 2" key="1">
    <citation type="journal article" date="2017" name="Gigascience">
        <title>Draft genome of the honey bee ectoparasitic mite, Tropilaelaps mercedesae, is shaped by the parasitic life history.</title>
        <authorList>
            <person name="Dong X."/>
            <person name="Armstrong S.D."/>
            <person name="Xia D."/>
            <person name="Makepeace B.L."/>
            <person name="Darby A.C."/>
            <person name="Kadowaki T."/>
        </authorList>
    </citation>
    <scope>NUCLEOTIDE SEQUENCE [LARGE SCALE GENOMIC DNA]</scope>
    <source>
        <strain evidence="1">Wuxi-XJTLU</strain>
    </source>
</reference>
<protein>
    <recommendedName>
        <fullName evidence="3">Natterin-3-like</fullName>
    </recommendedName>
</protein>
<proteinExistence type="predicted"/>
<name>A0A1V9X303_9ACAR</name>
<dbReference type="InterPro" id="IPR006616">
    <property type="entry name" value="DM9_repeat"/>
</dbReference>
<dbReference type="EMBL" id="MNPL01027445">
    <property type="protein sequence ID" value="OQR67773.1"/>
    <property type="molecule type" value="Genomic_DNA"/>
</dbReference>
<comment type="caution">
    <text evidence="1">The sequence shown here is derived from an EMBL/GenBank/DDBJ whole genome shotgun (WGS) entry which is preliminary data.</text>
</comment>